<keyword evidence="2" id="KW-0812">Transmembrane</keyword>
<dbReference type="PRINTS" id="PR00014">
    <property type="entry name" value="FNTYPEIII"/>
</dbReference>
<dbReference type="Proteomes" id="UP000694867">
    <property type="component" value="Unplaced"/>
</dbReference>
<sequence>MWTLKGMYCPSANTMGVGLGGLPCVVDATGQQVLYVQMGETVYFQLGDTVQCIPGPATVRMLPGNGTGVALPPVVAIPQGYDDMMYRTQYVAMAPPPQVPTHPHQAYMTPPPAPQHPAYDNTQSSYASSALASNAPGIATCMDSSQSSPHVAPASATQHQAPTPQQMQPQAQPQQQQQQPQQQSIPSLQKSSPVNSSQHQSTQQAPQPQQTAPVPQQQQAQQQQPADNNHRWNTNNDGNHHHHHHHHHHGSQMTQAPPPPHRRQQQSDTIITQQQDGIMNGQVGGRDRMRIDASSHNEEQVYRNPRQGGGYPRQPISFGDERTHRQYVKLRKKLDSRNGPGGNGYSRPSNKDENSKCNGDNVYSSNHIYGPNNNNNNNHTNHNNNNGRHSTDCNQNTVMPNTVILTGSGDKDSRSKLGKTRQGQQQQHQGLNGAHGHNAGGASDDSQDSNGSLRRSNPREMELRELLTCVTAPVASDVHARSALLSWKAPDPTGSRMGQHEFTTIDVNAVIPELSYELYVSLAPGEKNSGVRERVRQVAVGKVREYRLDGLNPATDYQVAVQAVSDKIKGTPSTPCLFETLKCEPNTPQPPKLVARTKSALELKWLATADNGAKITEYVLMMAEVPESQELSQDMQELNEVYRGPNKSFKVSRLQQNTFYQFRLGAVNSVGASEFSQAIAFSTCGAAPPRPEAPKLVRIGSDFIELKWDARNNETYGLYMMQDGAPHGFVAIYNGQESQYSATELCRSSKYTFKLNAQNEDGTSPFSPPVQFETRAEAPGKPGRPSAVSKVTPRQCLLMWSPPSDSGGSPIQGYNLEMCMVAKNQQGTQPPSEFQVVYTGPENKTLVGGLQPGSTYRFRVLCRNEAGNSQYSEPSCVCTPCECPGQCGKPVLVGKPKAHWMKIRWSIPENDGGGAVYQYELKLSKHDGRKESEEPTPSPSPERSLRRDSASTHPEESSPKSSDSWMIGYKGNEKESQVVGLMPGTRYRFKVRAFNSAGPGPWSDILVAESGPGSPAGVLNARADVNSAGNVVVNWEPPANDGGSDVNCYIVEHYGGVVDPTEYSLRPEKYPFSEIFRGEDTCLELKSLSPNTAQSFRVAATNNVGTSPWSPVFSCSTPASAPGAVGAASLVRLSHNSAEIRWSAPSNDGGAPIEKYFIDVSTNKNSASFTLTKELDQYRRRMSQEDDDDDDEKDNDLCFLVTPLEPETNYRIRVRAVNRVGPGIAGPSLKVTTHPEPPCPPSLECSIVGHNFLKLGWKTEEASRSPHKSQKDRDPKDHKFIQYSLEMVTGNGANLLYQGPVTSYKVTRLKENSNYAFRIRASNIHSEGEWSPLVSFATCFAPPSAPPAPKIERGAHEGEFVVDWSAATSLWKFSEPCLFVLEMGECTFPGEDKISWTEIYRGSEERTRISSLGGSGEPRFVRLAQLRLVDVDNNIKSPYSSLVPLSKKARGAQKQNVKPQVVAEPTVSLSTQQPARRNSLRPALNGSEPSPKTGGQFGDHHWTIMFLVGFALAAFLVACLLEKFVNVSS</sequence>
<dbReference type="RefSeq" id="XP_028967229.1">
    <property type="nucleotide sequence ID" value="XM_029111396.1"/>
</dbReference>
<reference evidence="5" key="1">
    <citation type="submission" date="2025-08" db="UniProtKB">
        <authorList>
            <consortium name="RefSeq"/>
        </authorList>
    </citation>
    <scope>IDENTIFICATION</scope>
</reference>
<feature type="domain" description="Fibronectin type-III" evidence="3">
    <location>
        <begin position="690"/>
        <end position="777"/>
    </location>
</feature>
<proteinExistence type="predicted"/>
<feature type="compositionally biased region" description="Basic and acidic residues" evidence="1">
    <location>
        <begin position="943"/>
        <end position="958"/>
    </location>
</feature>
<keyword evidence="2" id="KW-0472">Membrane</keyword>
<dbReference type="KEGG" id="goe:100908079"/>
<dbReference type="GeneID" id="100908079"/>
<dbReference type="PANTHER" id="PTHR24099:SF11">
    <property type="entry name" value="FIBRONECTIN TYPE III DOMAIN-CONTAINING 3BA-RELATED"/>
    <property type="match status" value="1"/>
</dbReference>
<dbReference type="InterPro" id="IPR036116">
    <property type="entry name" value="FN3_sf"/>
</dbReference>
<feature type="compositionally biased region" description="Polar residues" evidence="1">
    <location>
        <begin position="1467"/>
        <end position="1476"/>
    </location>
</feature>
<feature type="compositionally biased region" description="Basic and acidic residues" evidence="1">
    <location>
        <begin position="285"/>
        <end position="301"/>
    </location>
</feature>
<dbReference type="PANTHER" id="PTHR24099">
    <property type="entry name" value="E3 UBIQUITIN-PROTEIN LIGASE TRIM36-RELATED"/>
    <property type="match status" value="1"/>
</dbReference>
<feature type="domain" description="Fibronectin type-III" evidence="3">
    <location>
        <begin position="1017"/>
        <end position="1120"/>
    </location>
</feature>
<evidence type="ECO:0000313" key="4">
    <source>
        <dbReference type="Proteomes" id="UP000694867"/>
    </source>
</evidence>
<keyword evidence="4" id="KW-1185">Reference proteome</keyword>
<feature type="region of interest" description="Disordered" evidence="1">
    <location>
        <begin position="138"/>
        <end position="456"/>
    </location>
</feature>
<dbReference type="InterPro" id="IPR013783">
    <property type="entry name" value="Ig-like_fold"/>
</dbReference>
<dbReference type="Pfam" id="PF00041">
    <property type="entry name" value="fn3"/>
    <property type="match status" value="6"/>
</dbReference>
<feature type="region of interest" description="Disordered" evidence="1">
    <location>
        <begin position="98"/>
        <end position="126"/>
    </location>
</feature>
<dbReference type="InterPro" id="IPR003961">
    <property type="entry name" value="FN3_dom"/>
</dbReference>
<feature type="compositionally biased region" description="Low complexity" evidence="1">
    <location>
        <begin position="152"/>
        <end position="226"/>
    </location>
</feature>
<feature type="region of interest" description="Disordered" evidence="1">
    <location>
        <begin position="925"/>
        <end position="968"/>
    </location>
</feature>
<dbReference type="InterPro" id="IPR050617">
    <property type="entry name" value="E3_ligase_FN3/SPRY"/>
</dbReference>
<feature type="domain" description="Fibronectin type-III" evidence="3">
    <location>
        <begin position="1121"/>
        <end position="1236"/>
    </location>
</feature>
<dbReference type="PROSITE" id="PS50853">
    <property type="entry name" value="FN3"/>
    <property type="match status" value="8"/>
</dbReference>
<feature type="compositionally biased region" description="Polar residues" evidence="1">
    <location>
        <begin position="356"/>
        <end position="367"/>
    </location>
</feature>
<feature type="compositionally biased region" description="Low complexity" evidence="1">
    <location>
        <begin position="266"/>
        <end position="276"/>
    </location>
</feature>
<evidence type="ECO:0000256" key="1">
    <source>
        <dbReference type="SAM" id="MobiDB-lite"/>
    </source>
</evidence>
<feature type="domain" description="Fibronectin type-III" evidence="3">
    <location>
        <begin position="587"/>
        <end position="686"/>
    </location>
</feature>
<feature type="compositionally biased region" description="Basic residues" evidence="1">
    <location>
        <begin position="325"/>
        <end position="334"/>
    </location>
</feature>
<dbReference type="CDD" id="cd00063">
    <property type="entry name" value="FN3"/>
    <property type="match status" value="8"/>
</dbReference>
<feature type="region of interest" description="Disordered" evidence="1">
    <location>
        <begin position="1450"/>
        <end position="1495"/>
    </location>
</feature>
<feature type="compositionally biased region" description="Low complexity" evidence="1">
    <location>
        <begin position="372"/>
        <end position="386"/>
    </location>
</feature>
<feature type="domain" description="Fibronectin type-III" evidence="3">
    <location>
        <begin position="1237"/>
        <end position="1344"/>
    </location>
</feature>
<evidence type="ECO:0000313" key="5">
    <source>
        <dbReference type="RefSeq" id="XP_028967229.1"/>
    </source>
</evidence>
<protein>
    <submittedName>
        <fullName evidence="5">Fibronectin type-III domain-containing protein 3A</fullName>
    </submittedName>
</protein>
<gene>
    <name evidence="5" type="primary">LOC100908079</name>
</gene>
<feature type="domain" description="Fibronectin type-III" evidence="3">
    <location>
        <begin position="886"/>
        <end position="1013"/>
    </location>
</feature>
<keyword evidence="2" id="KW-1133">Transmembrane helix</keyword>
<dbReference type="SUPFAM" id="SSF49265">
    <property type="entry name" value="Fibronectin type III"/>
    <property type="match status" value="5"/>
</dbReference>
<dbReference type="Gene3D" id="2.60.40.10">
    <property type="entry name" value="Immunoglobulins"/>
    <property type="match status" value="8"/>
</dbReference>
<dbReference type="SMART" id="SM00060">
    <property type="entry name" value="FN3"/>
    <property type="match status" value="8"/>
</dbReference>
<feature type="compositionally biased region" description="Polar residues" evidence="1">
    <location>
        <begin position="392"/>
        <end position="405"/>
    </location>
</feature>
<accession>A0AAJ7WHF3</accession>
<evidence type="ECO:0000259" key="3">
    <source>
        <dbReference type="PROSITE" id="PS50853"/>
    </source>
</evidence>
<evidence type="ECO:0000256" key="2">
    <source>
        <dbReference type="SAM" id="Phobius"/>
    </source>
</evidence>
<feature type="domain" description="Fibronectin type-III" evidence="3">
    <location>
        <begin position="469"/>
        <end position="583"/>
    </location>
</feature>
<feature type="compositionally biased region" description="Low complexity" evidence="1">
    <location>
        <begin position="422"/>
        <end position="442"/>
    </location>
</feature>
<feature type="compositionally biased region" description="Basic residues" evidence="1">
    <location>
        <begin position="240"/>
        <end position="250"/>
    </location>
</feature>
<feature type="transmembrane region" description="Helical" evidence="2">
    <location>
        <begin position="1502"/>
        <end position="1521"/>
    </location>
</feature>
<name>A0AAJ7WHF3_9ACAR</name>
<organism evidence="4 5">
    <name type="scientific">Galendromus occidentalis</name>
    <name type="common">western predatory mite</name>
    <dbReference type="NCBI Taxonomy" id="34638"/>
    <lineage>
        <taxon>Eukaryota</taxon>
        <taxon>Metazoa</taxon>
        <taxon>Ecdysozoa</taxon>
        <taxon>Arthropoda</taxon>
        <taxon>Chelicerata</taxon>
        <taxon>Arachnida</taxon>
        <taxon>Acari</taxon>
        <taxon>Parasitiformes</taxon>
        <taxon>Mesostigmata</taxon>
        <taxon>Gamasina</taxon>
        <taxon>Phytoseioidea</taxon>
        <taxon>Phytoseiidae</taxon>
        <taxon>Typhlodrominae</taxon>
        <taxon>Galendromus</taxon>
    </lineage>
</organism>
<feature type="domain" description="Fibronectin type-III" evidence="3">
    <location>
        <begin position="781"/>
        <end position="882"/>
    </location>
</feature>